<reference evidence="1" key="1">
    <citation type="submission" date="2018-05" db="EMBL/GenBank/DDBJ databases">
        <authorList>
            <person name="Lanie J.A."/>
            <person name="Ng W.-L."/>
            <person name="Kazmierczak K.M."/>
            <person name="Andrzejewski T.M."/>
            <person name="Davidsen T.M."/>
            <person name="Wayne K.J."/>
            <person name="Tettelin H."/>
            <person name="Glass J.I."/>
            <person name="Rusch D."/>
            <person name="Podicherti R."/>
            <person name="Tsui H.-C.T."/>
            <person name="Winkler M.E."/>
        </authorList>
    </citation>
    <scope>NUCLEOTIDE SEQUENCE</scope>
</reference>
<dbReference type="Gene3D" id="3.20.20.70">
    <property type="entry name" value="Aldolase class I"/>
    <property type="match status" value="1"/>
</dbReference>
<proteinExistence type="predicted"/>
<sequence>MKFKVIAGPCQHESLEHSLKVIEYCKSTAFNQEFDYYFKTSFDKAN</sequence>
<evidence type="ECO:0008006" key="2">
    <source>
        <dbReference type="Google" id="ProtNLM"/>
    </source>
</evidence>
<evidence type="ECO:0000313" key="1">
    <source>
        <dbReference type="EMBL" id="SVC70280.1"/>
    </source>
</evidence>
<gene>
    <name evidence="1" type="ORF">METZ01_LOCUS323134</name>
</gene>
<protein>
    <recommendedName>
        <fullName evidence="2">DAHP synthetase I/KDSA domain-containing protein</fullName>
    </recommendedName>
</protein>
<name>A0A382PBS5_9ZZZZ</name>
<organism evidence="1">
    <name type="scientific">marine metagenome</name>
    <dbReference type="NCBI Taxonomy" id="408172"/>
    <lineage>
        <taxon>unclassified sequences</taxon>
        <taxon>metagenomes</taxon>
        <taxon>ecological metagenomes</taxon>
    </lineage>
</organism>
<accession>A0A382PBS5</accession>
<dbReference type="AlphaFoldDB" id="A0A382PBS5"/>
<dbReference type="EMBL" id="UINC01105959">
    <property type="protein sequence ID" value="SVC70280.1"/>
    <property type="molecule type" value="Genomic_DNA"/>
</dbReference>
<dbReference type="SUPFAM" id="SSF51569">
    <property type="entry name" value="Aldolase"/>
    <property type="match status" value="1"/>
</dbReference>
<dbReference type="InterPro" id="IPR013785">
    <property type="entry name" value="Aldolase_TIM"/>
</dbReference>